<feature type="region of interest" description="Disordered" evidence="1">
    <location>
        <begin position="97"/>
        <end position="135"/>
    </location>
</feature>
<dbReference type="Proteomes" id="UP001209878">
    <property type="component" value="Unassembled WGS sequence"/>
</dbReference>
<protein>
    <submittedName>
        <fullName evidence="2">Uncharacterized protein</fullName>
    </submittedName>
</protein>
<dbReference type="AlphaFoldDB" id="A0AAD9UGN5"/>
<organism evidence="2 3">
    <name type="scientific">Ridgeia piscesae</name>
    <name type="common">Tubeworm</name>
    <dbReference type="NCBI Taxonomy" id="27915"/>
    <lineage>
        <taxon>Eukaryota</taxon>
        <taxon>Metazoa</taxon>
        <taxon>Spiralia</taxon>
        <taxon>Lophotrochozoa</taxon>
        <taxon>Annelida</taxon>
        <taxon>Polychaeta</taxon>
        <taxon>Sedentaria</taxon>
        <taxon>Canalipalpata</taxon>
        <taxon>Sabellida</taxon>
        <taxon>Siboglinidae</taxon>
        <taxon>Ridgeia</taxon>
    </lineage>
</organism>
<feature type="compositionally biased region" description="Basic and acidic residues" evidence="1">
    <location>
        <begin position="104"/>
        <end position="113"/>
    </location>
</feature>
<keyword evidence="3" id="KW-1185">Reference proteome</keyword>
<sequence length="135" mass="14380">MTRLLSDSSRQVTATSLGMGNVVGDLQKTYAPVVKEPDKIAYWLRSGQGVNGQATICFDGIYAVSADKGNSQRGINMVIVDGKSMFARSIYSPTQIFAQSPSPRGREAEEHKSKAYVGPGYASNTAVPGTVSAME</sequence>
<dbReference type="EMBL" id="JAODUO010000122">
    <property type="protein sequence ID" value="KAK2188792.1"/>
    <property type="molecule type" value="Genomic_DNA"/>
</dbReference>
<evidence type="ECO:0000256" key="1">
    <source>
        <dbReference type="SAM" id="MobiDB-lite"/>
    </source>
</evidence>
<accession>A0AAD9UGN5</accession>
<comment type="caution">
    <text evidence="2">The sequence shown here is derived from an EMBL/GenBank/DDBJ whole genome shotgun (WGS) entry which is preliminary data.</text>
</comment>
<evidence type="ECO:0000313" key="2">
    <source>
        <dbReference type="EMBL" id="KAK2188792.1"/>
    </source>
</evidence>
<name>A0AAD9UGN5_RIDPI</name>
<proteinExistence type="predicted"/>
<evidence type="ECO:0000313" key="3">
    <source>
        <dbReference type="Proteomes" id="UP001209878"/>
    </source>
</evidence>
<reference evidence="2" key="1">
    <citation type="journal article" date="2023" name="Mol. Biol. Evol.">
        <title>Third-Generation Sequencing Reveals the Adaptive Role of the Epigenome in Three Deep-Sea Polychaetes.</title>
        <authorList>
            <person name="Perez M."/>
            <person name="Aroh O."/>
            <person name="Sun Y."/>
            <person name="Lan Y."/>
            <person name="Juniper S.K."/>
            <person name="Young C.R."/>
            <person name="Angers B."/>
            <person name="Qian P.Y."/>
        </authorList>
    </citation>
    <scope>NUCLEOTIDE SEQUENCE</scope>
    <source>
        <strain evidence="2">R07B-5</strain>
    </source>
</reference>
<gene>
    <name evidence="2" type="ORF">NP493_121g03002</name>
</gene>